<dbReference type="PANTHER" id="PTHR24251">
    <property type="entry name" value="OVOCHYMASE-RELATED"/>
    <property type="match status" value="1"/>
</dbReference>
<keyword evidence="2 3" id="KW-1015">Disulfide bond</keyword>
<evidence type="ECO:0000259" key="5">
    <source>
        <dbReference type="PROSITE" id="PS01180"/>
    </source>
</evidence>
<dbReference type="CDD" id="cd00041">
    <property type="entry name" value="CUB"/>
    <property type="match status" value="7"/>
</dbReference>
<dbReference type="CDD" id="cd00054">
    <property type="entry name" value="EGF_CA"/>
    <property type="match status" value="1"/>
</dbReference>
<evidence type="ECO:0000256" key="1">
    <source>
        <dbReference type="ARBA" id="ARBA00022737"/>
    </source>
</evidence>
<keyword evidence="1" id="KW-0677">Repeat</keyword>
<feature type="domain" description="CUB" evidence="5">
    <location>
        <begin position="227"/>
        <end position="341"/>
    </location>
</feature>
<evidence type="ECO:0000256" key="3">
    <source>
        <dbReference type="PROSITE-ProRule" id="PRU00059"/>
    </source>
</evidence>
<sequence length="1093" mass="121866">MLTNVLDLLVLIWVVRMVPLASTSQAPTNAFVLMVGLEFTARDVPLTVIRVLPENYAVMGWTTDGKTPACNTDVDECTMNKPPCSVNPLVQCINLPGSFHCGNCPAACGGRLTTETGVLTFPSGVFKNYANLISCAWTIETNVTKVLNITFKRFSVEDSHSCRYDWLQIHDGKNTLARSFGRFCGNNLPNGGVIISTHNIVYLWFRSDQAVSGGGFELTWNSIVPFCGEALKEVTTHGTIQSPGSPGTYPNNRDCYWPLQAPPGKRLLFHFFTLMIGNDSNCDHDYLEFATGTEPQDPVFAKFCNTSHPSPQYSPSSEVLIHFHSDSSQTYPGFQITYSVVEGMPGCGGVYTGHQGEIRSPSFDGRYPNDIQCEYKIQLSQESRIKITFVSFSIEDSGNCQFHYVAVYAGSTVDAPLIGKYCGSKLPSPYVTETNTLLIVFTTNWATSEGGFVIKYETVCGGILFDSSGVIQSPGYPNRYSNSLECVYEIVQPLALNSKSLGKFCSSNPNLIRSTSNSLMVKFKSDHSRIGRGFQLQYTTICNNTLKGFRGVIESPNFPNVYPTSVNCNWEIEVANRNKINISFSHFDLEKVIPYSTNNSNKCIYDFIEVLFITPVEEYEEEGPFEKYGVYCGDTIPPLISLNSNHAKIHFVSDNLVHGNGFRLEWQIDGCGDVLTKPNGTITSPNYPKAYPPSVECNWKIEVDYGNQIEITFYKVDVEKTYLCHLDFIKLYNGEDETYPEIASVCHQNKPLTLRSSGNFMFLKFRADTSVQGLGFYANYTTKPTKCGGKYVMDKASIMSPNYPQNYDINSTCGYEIEVGEGHMISLKFEDFDLFEPNIICSFNNNSYVKVYDGPSKDYPLLAKICGKKAPNDTLLSTTNKLYVELVTDTATVAKGFLAKYRQNCGARIETDTTGIIRINPHDLDYDETNCSWTIVAKDLTKHISLTITHLDTMNSYCDENSKSLRIFNGETPDAPVLGEYCGTKIPPTLTSDGSAMHILIEYNSVLFATYSVFDSVCGGTLTSLEGFFASPGYPKKYPMESECEWTIEITEVLFILNCSSPIIAIPIIWKYAKTTVLENFWEHSVVMIYQQI</sequence>
<feature type="disulfide bond" evidence="3">
    <location>
        <begin position="108"/>
        <end position="135"/>
    </location>
</feature>
<evidence type="ECO:0000313" key="7">
    <source>
        <dbReference type="Proteomes" id="UP000719412"/>
    </source>
</evidence>
<dbReference type="InterPro" id="IPR001881">
    <property type="entry name" value="EGF-like_Ca-bd_dom"/>
</dbReference>
<feature type="domain" description="CUB" evidence="5">
    <location>
        <begin position="1019"/>
        <end position="1052"/>
    </location>
</feature>
<dbReference type="FunFam" id="2.60.120.290:FF:000060">
    <property type="entry name" value="Cubilin homolog"/>
    <property type="match status" value="2"/>
</dbReference>
<feature type="domain" description="CUB" evidence="5">
    <location>
        <begin position="671"/>
        <end position="783"/>
    </location>
</feature>
<evidence type="ECO:0000313" key="6">
    <source>
        <dbReference type="EMBL" id="KAH0809674.1"/>
    </source>
</evidence>
<feature type="chain" id="PRO_5035244082" description="CUB domain-containing protein" evidence="4">
    <location>
        <begin position="24"/>
        <end position="1093"/>
    </location>
</feature>
<keyword evidence="7" id="KW-1185">Reference proteome</keyword>
<dbReference type="Pfam" id="PF00431">
    <property type="entry name" value="CUB"/>
    <property type="match status" value="10"/>
</dbReference>
<reference evidence="6" key="2">
    <citation type="submission" date="2021-08" db="EMBL/GenBank/DDBJ databases">
        <authorList>
            <person name="Eriksson T."/>
        </authorList>
    </citation>
    <scope>NUCLEOTIDE SEQUENCE</scope>
    <source>
        <strain evidence="6">Stoneville</strain>
        <tissue evidence="6">Whole head</tissue>
    </source>
</reference>
<dbReference type="FunFam" id="2.60.120.290:FF:000013">
    <property type="entry name" value="Membrane frizzled-related protein"/>
    <property type="match status" value="3"/>
</dbReference>
<protein>
    <recommendedName>
        <fullName evidence="5">CUB domain-containing protein</fullName>
    </recommendedName>
</protein>
<organism evidence="6 7">
    <name type="scientific">Tenebrio molitor</name>
    <name type="common">Yellow mealworm beetle</name>
    <dbReference type="NCBI Taxonomy" id="7067"/>
    <lineage>
        <taxon>Eukaryota</taxon>
        <taxon>Metazoa</taxon>
        <taxon>Ecdysozoa</taxon>
        <taxon>Arthropoda</taxon>
        <taxon>Hexapoda</taxon>
        <taxon>Insecta</taxon>
        <taxon>Pterygota</taxon>
        <taxon>Neoptera</taxon>
        <taxon>Endopterygota</taxon>
        <taxon>Coleoptera</taxon>
        <taxon>Polyphaga</taxon>
        <taxon>Cucujiformia</taxon>
        <taxon>Tenebrionidae</taxon>
        <taxon>Tenebrio</taxon>
    </lineage>
</organism>
<feature type="domain" description="CUB" evidence="5">
    <location>
        <begin position="905"/>
        <end position="1021"/>
    </location>
</feature>
<dbReference type="InterPro" id="IPR000859">
    <property type="entry name" value="CUB_dom"/>
</dbReference>
<feature type="domain" description="CUB" evidence="5">
    <location>
        <begin position="787"/>
        <end position="904"/>
    </location>
</feature>
<dbReference type="SMART" id="SM00179">
    <property type="entry name" value="EGF_CA"/>
    <property type="match status" value="1"/>
</dbReference>
<evidence type="ECO:0000256" key="2">
    <source>
        <dbReference type="ARBA" id="ARBA00023157"/>
    </source>
</evidence>
<feature type="domain" description="CUB" evidence="5">
    <location>
        <begin position="108"/>
        <end position="223"/>
    </location>
</feature>
<feature type="domain" description="CUB" evidence="5">
    <location>
        <begin position="347"/>
        <end position="459"/>
    </location>
</feature>
<feature type="domain" description="CUB" evidence="5">
    <location>
        <begin position="542"/>
        <end position="669"/>
    </location>
</feature>
<dbReference type="Proteomes" id="UP000719412">
    <property type="component" value="Unassembled WGS sequence"/>
</dbReference>
<dbReference type="InterPro" id="IPR035914">
    <property type="entry name" value="Sperma_CUB_dom_sf"/>
</dbReference>
<proteinExistence type="predicted"/>
<dbReference type="SMART" id="SM00042">
    <property type="entry name" value="CUB"/>
    <property type="match status" value="8"/>
</dbReference>
<accession>A0A8J6H7T1</accession>
<keyword evidence="4" id="KW-0732">Signal</keyword>
<dbReference type="Gene3D" id="2.10.25.10">
    <property type="entry name" value="Laminin"/>
    <property type="match status" value="1"/>
</dbReference>
<reference evidence="6" key="1">
    <citation type="journal article" date="2020" name="J Insects Food Feed">
        <title>The yellow mealworm (Tenebrio molitor) genome: a resource for the emerging insects as food and feed industry.</title>
        <authorList>
            <person name="Eriksson T."/>
            <person name="Andere A."/>
            <person name="Kelstrup H."/>
            <person name="Emery V."/>
            <person name="Picard C."/>
        </authorList>
    </citation>
    <scope>NUCLEOTIDE SEQUENCE</scope>
    <source>
        <strain evidence="6">Stoneville</strain>
        <tissue evidence="6">Whole head</tissue>
    </source>
</reference>
<dbReference type="Gene3D" id="2.60.120.290">
    <property type="entry name" value="Spermadhesin, CUB domain"/>
    <property type="match status" value="10"/>
</dbReference>
<feature type="signal peptide" evidence="4">
    <location>
        <begin position="1"/>
        <end position="23"/>
    </location>
</feature>
<gene>
    <name evidence="6" type="ORF">GEV33_013117</name>
</gene>
<dbReference type="GO" id="GO:0005509">
    <property type="term" value="F:calcium ion binding"/>
    <property type="evidence" value="ECO:0007669"/>
    <property type="project" value="InterPro"/>
</dbReference>
<feature type="domain" description="CUB" evidence="5">
    <location>
        <begin position="460"/>
        <end position="541"/>
    </location>
</feature>
<dbReference type="AlphaFoldDB" id="A0A8J6H7T1"/>
<dbReference type="FunFam" id="2.60.120.290:FF:000005">
    <property type="entry name" value="Procollagen C-endopeptidase enhancer 1"/>
    <property type="match status" value="1"/>
</dbReference>
<name>A0A8J6H7T1_TENMO</name>
<dbReference type="PROSITE" id="PS01180">
    <property type="entry name" value="CUB"/>
    <property type="match status" value="9"/>
</dbReference>
<comment type="caution">
    <text evidence="3">Lacks conserved residue(s) required for the propagation of feature annotation.</text>
</comment>
<dbReference type="EMBL" id="JABDTM020027993">
    <property type="protein sequence ID" value="KAH0809674.1"/>
    <property type="molecule type" value="Genomic_DNA"/>
</dbReference>
<evidence type="ECO:0000256" key="4">
    <source>
        <dbReference type="SAM" id="SignalP"/>
    </source>
</evidence>
<comment type="caution">
    <text evidence="6">The sequence shown here is derived from an EMBL/GenBank/DDBJ whole genome shotgun (WGS) entry which is preliminary data.</text>
</comment>
<dbReference type="SUPFAM" id="SSF49854">
    <property type="entry name" value="Spermadhesin, CUB domain"/>
    <property type="match status" value="9"/>
</dbReference>